<reference evidence="2" key="1">
    <citation type="submission" date="2023-07" db="EMBL/GenBank/DDBJ databases">
        <authorList>
            <person name="Pelsma A.J. K."/>
        </authorList>
    </citation>
    <scope>NUCLEOTIDE SEQUENCE</scope>
</reference>
<gene>
    <name evidence="2" type="ORF">AMST5_03871</name>
</gene>
<feature type="compositionally biased region" description="Low complexity" evidence="1">
    <location>
        <begin position="42"/>
        <end position="57"/>
    </location>
</feature>
<accession>A0AA48M5D8</accession>
<proteinExistence type="predicted"/>
<dbReference type="EMBL" id="OY288114">
    <property type="protein sequence ID" value="CAJ0888360.1"/>
    <property type="molecule type" value="Genomic_DNA"/>
</dbReference>
<feature type="region of interest" description="Disordered" evidence="1">
    <location>
        <begin position="42"/>
        <end position="68"/>
    </location>
</feature>
<dbReference type="AlphaFoldDB" id="A0AA48M5D8"/>
<name>A0AA48M5D8_9ZZZZ</name>
<organism evidence="2">
    <name type="scientific">freshwater sediment metagenome</name>
    <dbReference type="NCBI Taxonomy" id="556182"/>
    <lineage>
        <taxon>unclassified sequences</taxon>
        <taxon>metagenomes</taxon>
        <taxon>ecological metagenomes</taxon>
    </lineage>
</organism>
<protein>
    <submittedName>
        <fullName evidence="2">Uncharacterized protein</fullName>
    </submittedName>
</protein>
<evidence type="ECO:0000313" key="2">
    <source>
        <dbReference type="EMBL" id="CAJ0888360.1"/>
    </source>
</evidence>
<sequence>MTRYEEVRAALRERPRTWQITGVAGSVGSNLLEARNRKQRLSVRSASASASASRLSSFAPAGEKRSRK</sequence>
<evidence type="ECO:0000256" key="1">
    <source>
        <dbReference type="SAM" id="MobiDB-lite"/>
    </source>
</evidence>